<evidence type="ECO:0000313" key="2">
    <source>
        <dbReference type="Proteomes" id="UP001597090"/>
    </source>
</evidence>
<organism evidence="1 2">
    <name type="scientific">Lysobacter koreensis</name>
    <dbReference type="NCBI Taxonomy" id="266122"/>
    <lineage>
        <taxon>Bacteria</taxon>
        <taxon>Pseudomonadati</taxon>
        <taxon>Pseudomonadota</taxon>
        <taxon>Gammaproteobacteria</taxon>
        <taxon>Lysobacterales</taxon>
        <taxon>Lysobacteraceae</taxon>
        <taxon>Lysobacter</taxon>
    </lineage>
</organism>
<name>A0ABW2YM52_9GAMM</name>
<dbReference type="EMBL" id="JBHTIH010000003">
    <property type="protein sequence ID" value="MFD0739428.1"/>
    <property type="molecule type" value="Genomic_DNA"/>
</dbReference>
<proteinExistence type="predicted"/>
<gene>
    <name evidence="1" type="ORF">ACFQZQ_09055</name>
</gene>
<reference evidence="2" key="1">
    <citation type="journal article" date="2019" name="Int. J. Syst. Evol. Microbiol.">
        <title>The Global Catalogue of Microorganisms (GCM) 10K type strain sequencing project: providing services to taxonomists for standard genome sequencing and annotation.</title>
        <authorList>
            <consortium name="The Broad Institute Genomics Platform"/>
            <consortium name="The Broad Institute Genome Sequencing Center for Infectious Disease"/>
            <person name="Wu L."/>
            <person name="Ma J."/>
        </authorList>
    </citation>
    <scope>NUCLEOTIDE SEQUENCE [LARGE SCALE GENOMIC DNA]</scope>
    <source>
        <strain evidence="2">CCUG 55491</strain>
    </source>
</reference>
<dbReference type="Proteomes" id="UP001597090">
    <property type="component" value="Unassembled WGS sequence"/>
</dbReference>
<dbReference type="PANTHER" id="PTHR38453">
    <property type="entry name" value="CYTOPLASMIC PROTEIN-RELATED"/>
    <property type="match status" value="1"/>
</dbReference>
<protein>
    <submittedName>
        <fullName evidence="1">YbdD/YjiX family protein</fullName>
    </submittedName>
</protein>
<dbReference type="InterPro" id="IPR007423">
    <property type="entry name" value="Sel_put"/>
</dbReference>
<dbReference type="Pfam" id="PF04328">
    <property type="entry name" value="Sel_put"/>
    <property type="match status" value="1"/>
</dbReference>
<comment type="caution">
    <text evidence="1">The sequence shown here is derived from an EMBL/GenBank/DDBJ whole genome shotgun (WGS) entry which is preliminary data.</text>
</comment>
<dbReference type="RefSeq" id="WP_386812425.1">
    <property type="nucleotide sequence ID" value="NZ_JBHTIH010000003.1"/>
</dbReference>
<evidence type="ECO:0000313" key="1">
    <source>
        <dbReference type="EMBL" id="MFD0739428.1"/>
    </source>
</evidence>
<keyword evidence="2" id="KW-1185">Reference proteome</keyword>
<accession>A0ABW2YM52</accession>
<sequence>MSHSIRSRAEGGALAGAWLARGALHLATRWWRAAAQTARAAIGIPDYDHYVEHVRRRHPGREPMGRDAFFHERMLARYGKGRSRCC</sequence>
<dbReference type="PANTHER" id="PTHR38453:SF1">
    <property type="entry name" value="CYTOPLASMIC PROTEIN"/>
    <property type="match status" value="1"/>
</dbReference>